<reference evidence="1 2" key="1">
    <citation type="submission" date="2019-08" db="EMBL/GenBank/DDBJ databases">
        <authorList>
            <person name="Herpell B J."/>
        </authorList>
    </citation>
    <scope>NUCLEOTIDE SEQUENCE [LARGE SCALE GENOMIC DNA]</scope>
    <source>
        <strain evidence="2">Msb3</strain>
    </source>
</reference>
<dbReference type="InterPro" id="IPR029058">
    <property type="entry name" value="AB_hydrolase_fold"/>
</dbReference>
<dbReference type="AlphaFoldDB" id="A0A5Q4ZC39"/>
<dbReference type="EMBL" id="LR699553">
    <property type="protein sequence ID" value="VVD27977.1"/>
    <property type="molecule type" value="Genomic_DNA"/>
</dbReference>
<dbReference type="Gene3D" id="3.40.50.1820">
    <property type="entry name" value="alpha/beta hydrolase"/>
    <property type="match status" value="1"/>
</dbReference>
<name>A0A5Q4ZC39_9BURK</name>
<keyword evidence="2" id="KW-1185">Reference proteome</keyword>
<dbReference type="Proteomes" id="UP000325811">
    <property type="component" value="Chromosome I"/>
</dbReference>
<sequence>MIPAPLQAAMAQQIGATVVKVDASHVVMLSQPAEVAAAIITAARTAK</sequence>
<dbReference type="RefSeq" id="WP_197740219.1">
    <property type="nucleotide sequence ID" value="NZ_LR699553.1"/>
</dbReference>
<organism evidence="1 2">
    <name type="scientific">Paraburkholderia dioscoreae</name>
    <dbReference type="NCBI Taxonomy" id="2604047"/>
    <lineage>
        <taxon>Bacteria</taxon>
        <taxon>Pseudomonadati</taxon>
        <taxon>Pseudomonadota</taxon>
        <taxon>Betaproteobacteria</taxon>
        <taxon>Burkholderiales</taxon>
        <taxon>Burkholderiaceae</taxon>
        <taxon>Paraburkholderia</taxon>
    </lineage>
</organism>
<accession>A0A5Q4ZC39</accession>
<gene>
    <name evidence="1" type="ORF">PDMSB3_1521</name>
</gene>
<evidence type="ECO:0000313" key="1">
    <source>
        <dbReference type="EMBL" id="VVD27977.1"/>
    </source>
</evidence>
<dbReference type="KEGG" id="pdio:PDMSB3_1521"/>
<proteinExistence type="predicted"/>
<evidence type="ECO:0008006" key="3">
    <source>
        <dbReference type="Google" id="ProtNLM"/>
    </source>
</evidence>
<protein>
    <recommendedName>
        <fullName evidence="3">Alpha/beta hydrolase</fullName>
    </recommendedName>
</protein>
<evidence type="ECO:0000313" key="2">
    <source>
        <dbReference type="Proteomes" id="UP000325811"/>
    </source>
</evidence>